<accession>A0A142K9C6</accession>
<name>A0A142K9C6_9CAUD</name>
<dbReference type="KEGG" id="vg:29125127"/>
<evidence type="ECO:0000313" key="2">
    <source>
        <dbReference type="Proteomes" id="UP000201371"/>
    </source>
</evidence>
<dbReference type="GeneID" id="29125127"/>
<evidence type="ECO:0000313" key="1">
    <source>
        <dbReference type="EMBL" id="AMS02709.1"/>
    </source>
</evidence>
<dbReference type="EMBL" id="KU963248">
    <property type="protein sequence ID" value="AMS02709.1"/>
    <property type="molecule type" value="Genomic_DNA"/>
</dbReference>
<sequence length="78" mass="8569">MGLRERIDSMDNKSRNDLISQVAKRINAACDRLGRDPDPRVRGIAEGVLCHCGSPEEIGGMCAPCKYAANEDCWCSLE</sequence>
<reference evidence="2" key="1">
    <citation type="submission" date="2016-03" db="EMBL/GenBank/DDBJ databases">
        <authorList>
            <person name="Ploux O."/>
        </authorList>
    </citation>
    <scope>NUCLEOTIDE SEQUENCE [LARGE SCALE GENOMIC DNA]</scope>
</reference>
<dbReference type="Proteomes" id="UP000201371">
    <property type="component" value="Segment"/>
</dbReference>
<proteinExistence type="predicted"/>
<keyword evidence="2" id="KW-1185">Reference proteome</keyword>
<protein>
    <submittedName>
        <fullName evidence="1">Uncharacterized protein</fullName>
    </submittedName>
</protein>
<dbReference type="RefSeq" id="YP_009301219.1">
    <property type="nucleotide sequence ID" value="NC_031230.1"/>
</dbReference>
<organism evidence="1 2">
    <name type="scientific">Gordonia phage Yvonnetastic</name>
    <dbReference type="NCBI Taxonomy" id="1821566"/>
    <lineage>
        <taxon>Viruses</taxon>
        <taxon>Duplodnaviria</taxon>
        <taxon>Heunggongvirae</taxon>
        <taxon>Uroviricota</taxon>
        <taxon>Caudoviricetes</taxon>
        <taxon>Yvonnevirus</taxon>
        <taxon>Yvonnevirus yvonnetastic</taxon>
        <taxon>Gordonia virus Yvonnetastic</taxon>
    </lineage>
</organism>
<gene>
    <name evidence="1" type="primary">165</name>
    <name evidence="1" type="ORF">SEA_YVONNETASTIC_165</name>
</gene>